<dbReference type="InterPro" id="IPR011051">
    <property type="entry name" value="RmlC_Cupin_sf"/>
</dbReference>
<dbReference type="Pfam" id="PF05899">
    <property type="entry name" value="Cupin_3"/>
    <property type="match status" value="1"/>
</dbReference>
<evidence type="ECO:0000313" key="2">
    <source>
        <dbReference type="EMBL" id="POR48850.1"/>
    </source>
</evidence>
<dbReference type="SUPFAM" id="SSF51182">
    <property type="entry name" value="RmlC-like cupins"/>
    <property type="match status" value="1"/>
</dbReference>
<organism evidence="2 3">
    <name type="scientific">Paraburkholderia eburnea</name>
    <dbReference type="NCBI Taxonomy" id="1189126"/>
    <lineage>
        <taxon>Bacteria</taxon>
        <taxon>Pseudomonadati</taxon>
        <taxon>Pseudomonadota</taxon>
        <taxon>Betaproteobacteria</taxon>
        <taxon>Burkholderiales</taxon>
        <taxon>Burkholderiaceae</taxon>
        <taxon>Paraburkholderia</taxon>
    </lineage>
</organism>
<dbReference type="Proteomes" id="UP000237381">
    <property type="component" value="Unassembled WGS sequence"/>
</dbReference>
<protein>
    <recommendedName>
        <fullName evidence="1">(S)-ureidoglycine aminohydrolase cupin domain-containing protein</fullName>
    </recommendedName>
</protein>
<dbReference type="RefSeq" id="WP_103706237.1">
    <property type="nucleotide sequence ID" value="NZ_PQGA01000013.1"/>
</dbReference>
<dbReference type="PANTHER" id="PTHR40943:SF2">
    <property type="entry name" value="(S)-UREIDOGLYCINE AMINOHYDROLASE CUPIN DOMAIN-CONTAINING PROTEIN"/>
    <property type="match status" value="1"/>
</dbReference>
<dbReference type="AlphaFoldDB" id="A0A2S4M2C7"/>
<keyword evidence="3" id="KW-1185">Reference proteome</keyword>
<name>A0A2S4M2C7_9BURK</name>
<dbReference type="InterPro" id="IPR008579">
    <property type="entry name" value="UGlyAH_Cupin_dom"/>
</dbReference>
<accession>A0A2S4M2C7</accession>
<dbReference type="EMBL" id="PQGA01000013">
    <property type="protein sequence ID" value="POR48850.1"/>
    <property type="molecule type" value="Genomic_DNA"/>
</dbReference>
<feature type="domain" description="(S)-ureidoglycine aminohydrolase cupin" evidence="1">
    <location>
        <begin position="41"/>
        <end position="113"/>
    </location>
</feature>
<proteinExistence type="predicted"/>
<dbReference type="OrthoDB" id="9799053at2"/>
<sequence>MRILDIVDYSQPAKETLEWEPKPEAVISGVPRQAAHMHFTSACGQLSTGIWESECGQWTVNFTENEYCEILEGVSVLRDEEGAERTVRAGDRFLIPAGFKGTWEVVERCRKVFVSVEFKG</sequence>
<gene>
    <name evidence="2" type="ORF">B0G62_113135</name>
</gene>
<dbReference type="PANTHER" id="PTHR40943">
    <property type="entry name" value="CYTOPLASMIC PROTEIN-RELATED"/>
    <property type="match status" value="1"/>
</dbReference>
<evidence type="ECO:0000313" key="3">
    <source>
        <dbReference type="Proteomes" id="UP000237381"/>
    </source>
</evidence>
<comment type="caution">
    <text evidence="2">The sequence shown here is derived from an EMBL/GenBank/DDBJ whole genome shotgun (WGS) entry which is preliminary data.</text>
</comment>
<evidence type="ECO:0000259" key="1">
    <source>
        <dbReference type="Pfam" id="PF05899"/>
    </source>
</evidence>
<dbReference type="Gene3D" id="2.60.120.10">
    <property type="entry name" value="Jelly Rolls"/>
    <property type="match status" value="1"/>
</dbReference>
<dbReference type="CDD" id="cd02227">
    <property type="entry name" value="cupin_TM1112-like"/>
    <property type="match status" value="1"/>
</dbReference>
<dbReference type="InterPro" id="IPR014710">
    <property type="entry name" value="RmlC-like_jellyroll"/>
</dbReference>
<reference evidence="2 3" key="1">
    <citation type="submission" date="2018-01" db="EMBL/GenBank/DDBJ databases">
        <title>Genomic Encyclopedia of Type Strains, Phase III (KMG-III): the genomes of soil and plant-associated and newly described type strains.</title>
        <authorList>
            <person name="Whitman W."/>
        </authorList>
    </citation>
    <scope>NUCLEOTIDE SEQUENCE [LARGE SCALE GENOMIC DNA]</scope>
    <source>
        <strain evidence="2 3">JCM 18070</strain>
    </source>
</reference>